<organism evidence="2 3">
    <name type="scientific">Lentinus brumalis</name>
    <dbReference type="NCBI Taxonomy" id="2498619"/>
    <lineage>
        <taxon>Eukaryota</taxon>
        <taxon>Fungi</taxon>
        <taxon>Dikarya</taxon>
        <taxon>Basidiomycota</taxon>
        <taxon>Agaricomycotina</taxon>
        <taxon>Agaricomycetes</taxon>
        <taxon>Polyporales</taxon>
        <taxon>Polyporaceae</taxon>
        <taxon>Lentinus</taxon>
    </lineage>
</organism>
<name>A0A371DEF3_9APHY</name>
<evidence type="ECO:0000259" key="1">
    <source>
        <dbReference type="Pfam" id="PF01636"/>
    </source>
</evidence>
<dbReference type="OrthoDB" id="5404599at2759"/>
<dbReference type="EMBL" id="KZ857397">
    <property type="protein sequence ID" value="RDX50939.1"/>
    <property type="molecule type" value="Genomic_DNA"/>
</dbReference>
<dbReference type="AlphaFoldDB" id="A0A371DEF3"/>
<dbReference type="Gene3D" id="3.90.1200.10">
    <property type="match status" value="1"/>
</dbReference>
<reference evidence="2 3" key="1">
    <citation type="journal article" date="2018" name="Biotechnol. Biofuels">
        <title>Integrative visual omics of the white-rot fungus Polyporus brumalis exposes the biotechnological potential of its oxidative enzymes for delignifying raw plant biomass.</title>
        <authorList>
            <person name="Miyauchi S."/>
            <person name="Rancon A."/>
            <person name="Drula E."/>
            <person name="Hage H."/>
            <person name="Chaduli D."/>
            <person name="Favel A."/>
            <person name="Grisel S."/>
            <person name="Henrissat B."/>
            <person name="Herpoel-Gimbert I."/>
            <person name="Ruiz-Duenas F.J."/>
            <person name="Chevret D."/>
            <person name="Hainaut M."/>
            <person name="Lin J."/>
            <person name="Wang M."/>
            <person name="Pangilinan J."/>
            <person name="Lipzen A."/>
            <person name="Lesage-Meessen L."/>
            <person name="Navarro D."/>
            <person name="Riley R."/>
            <person name="Grigoriev I.V."/>
            <person name="Zhou S."/>
            <person name="Raouche S."/>
            <person name="Rosso M.N."/>
        </authorList>
    </citation>
    <scope>NUCLEOTIDE SEQUENCE [LARGE SCALE GENOMIC DNA]</scope>
    <source>
        <strain evidence="2 3">BRFM 1820</strain>
    </source>
</reference>
<gene>
    <name evidence="2" type="ORF">OH76DRAFT_374422</name>
</gene>
<proteinExistence type="predicted"/>
<dbReference type="Pfam" id="PF01636">
    <property type="entry name" value="APH"/>
    <property type="match status" value="1"/>
</dbReference>
<dbReference type="InterPro" id="IPR002575">
    <property type="entry name" value="Aminoglycoside_PTrfase"/>
</dbReference>
<dbReference type="InterPro" id="IPR051678">
    <property type="entry name" value="AGP_Transferase"/>
</dbReference>
<evidence type="ECO:0000313" key="3">
    <source>
        <dbReference type="Proteomes" id="UP000256964"/>
    </source>
</evidence>
<dbReference type="InterPro" id="IPR011009">
    <property type="entry name" value="Kinase-like_dom_sf"/>
</dbReference>
<accession>A0A371DEF3</accession>
<dbReference type="SUPFAM" id="SSF56112">
    <property type="entry name" value="Protein kinase-like (PK-like)"/>
    <property type="match status" value="1"/>
</dbReference>
<evidence type="ECO:0000313" key="2">
    <source>
        <dbReference type="EMBL" id="RDX50939.1"/>
    </source>
</evidence>
<protein>
    <submittedName>
        <fullName evidence="2">Kinase-like protein</fullName>
    </submittedName>
</protein>
<sequence length="324" mass="36935">MVNASHSHCPTGWRLPAHNLMQLLMITLRRIFLCVPQALKPTLYDIMCKLSELSGNQYHYSGIYRLPFNLVLKVSGDLTANEAAALHFVASLYDIQTPILIDHCCTARKTYLLTTWIEGDCVAEVWGQLTATDKARLATKLREQLSHLHEQTITDVRQQPISLASGGPIIDPRVPWLADSPRIFTTSRDLFQQLWVGLGCPWNAEALQPRLQPLIERGDVPIVFCHGDILRKNLILPGGLQKWRSGATVVCLIDWEYAGWMPLPWDALKATWMTYGPEDEWFQTMKVVCPEADAELEADWLWRSRSRIPIVRDWQARVLRANDV</sequence>
<dbReference type="Proteomes" id="UP000256964">
    <property type="component" value="Unassembled WGS sequence"/>
</dbReference>
<dbReference type="PANTHER" id="PTHR21310">
    <property type="entry name" value="AMINOGLYCOSIDE PHOSPHOTRANSFERASE-RELATED-RELATED"/>
    <property type="match status" value="1"/>
</dbReference>
<dbReference type="PANTHER" id="PTHR21310:SF15">
    <property type="entry name" value="AMINOGLYCOSIDE PHOSPHOTRANSFERASE DOMAIN-CONTAINING PROTEIN"/>
    <property type="match status" value="1"/>
</dbReference>
<feature type="domain" description="Aminoglycoside phosphotransferase" evidence="1">
    <location>
        <begin position="80"/>
        <end position="279"/>
    </location>
</feature>
<keyword evidence="3" id="KW-1185">Reference proteome</keyword>